<reference evidence="3 4" key="1">
    <citation type="journal article" date="2020" name="G3 (Bethesda)">
        <title>Draft Genome of the Common Snapping Turtle, Chelydra serpentina, a Model for Phenotypic Plasticity in Reptiles.</title>
        <authorList>
            <person name="Das D."/>
            <person name="Singh S.K."/>
            <person name="Bierstedt J."/>
            <person name="Erickson A."/>
            <person name="Galli G.L.J."/>
            <person name="Crossley D.A. 2nd"/>
            <person name="Rhen T."/>
        </authorList>
    </citation>
    <scope>NUCLEOTIDE SEQUENCE [LARGE SCALE GENOMIC DNA]</scope>
    <source>
        <strain evidence="3">KW</strain>
    </source>
</reference>
<feature type="domain" description="Cathepsin propeptide inhibitor" evidence="2">
    <location>
        <begin position="39"/>
        <end position="96"/>
    </location>
</feature>
<keyword evidence="4" id="KW-1185">Reference proteome</keyword>
<name>A0A8T1TFB8_CHESE</name>
<evidence type="ECO:0000259" key="2">
    <source>
        <dbReference type="SMART" id="SM00848"/>
    </source>
</evidence>
<dbReference type="Pfam" id="PF08246">
    <property type="entry name" value="Inhibitor_I29"/>
    <property type="match status" value="1"/>
</dbReference>
<evidence type="ECO:0000313" key="4">
    <source>
        <dbReference type="Proteomes" id="UP000765507"/>
    </source>
</evidence>
<comment type="caution">
    <text evidence="3">The sequence shown here is derived from an EMBL/GenBank/DDBJ whole genome shotgun (WGS) entry which is preliminary data.</text>
</comment>
<dbReference type="InterPro" id="IPR013201">
    <property type="entry name" value="Prot_inhib_I29"/>
</dbReference>
<keyword evidence="1" id="KW-0732">Signal</keyword>
<evidence type="ECO:0000256" key="1">
    <source>
        <dbReference type="SAM" id="SignalP"/>
    </source>
</evidence>
<dbReference type="AlphaFoldDB" id="A0A8T1TFB8"/>
<feature type="chain" id="PRO_5035744824" evidence="1">
    <location>
        <begin position="20"/>
        <end position="235"/>
    </location>
</feature>
<dbReference type="Gene3D" id="1.10.287.2250">
    <property type="match status" value="1"/>
</dbReference>
<proteinExistence type="predicted"/>
<sequence>MGPGVLSPCLLLLWVWVCALPAGSVLPPELSKAEVTGMFKDFMIQFNRTYRNPAEQRRRFGIFTRSLLAARRMQETELGTGQYGVTRFSDWTDEEFRGMFWSPRPHHAPGPTAPKEEAAPVLRLEEGGGRDRREEPGREVPILLGLRCRGQHRVPLEHPLPPAPEPLGARGVGLQLVRSGVQRGLRVGRLHYGATQAWSDQRGCLPLHRETGDMPQPQGVWAGCLYPGLPDTTWR</sequence>
<evidence type="ECO:0000313" key="3">
    <source>
        <dbReference type="EMBL" id="KAG6939464.1"/>
    </source>
</evidence>
<dbReference type="SUPFAM" id="SSF54001">
    <property type="entry name" value="Cysteine proteinases"/>
    <property type="match status" value="1"/>
</dbReference>
<dbReference type="EMBL" id="JAHGAV010000011">
    <property type="protein sequence ID" value="KAG6939464.1"/>
    <property type="molecule type" value="Genomic_DNA"/>
</dbReference>
<accession>A0A8T1TFB8</accession>
<gene>
    <name evidence="3" type="ORF">G0U57_001564</name>
</gene>
<dbReference type="SMART" id="SM00848">
    <property type="entry name" value="Inhibitor_I29"/>
    <property type="match status" value="1"/>
</dbReference>
<dbReference type="Proteomes" id="UP000765507">
    <property type="component" value="Unassembled WGS sequence"/>
</dbReference>
<feature type="signal peptide" evidence="1">
    <location>
        <begin position="1"/>
        <end position="19"/>
    </location>
</feature>
<organism evidence="3 4">
    <name type="scientific">Chelydra serpentina</name>
    <name type="common">Snapping turtle</name>
    <name type="synonym">Testudo serpentina</name>
    <dbReference type="NCBI Taxonomy" id="8475"/>
    <lineage>
        <taxon>Eukaryota</taxon>
        <taxon>Metazoa</taxon>
        <taxon>Chordata</taxon>
        <taxon>Craniata</taxon>
        <taxon>Vertebrata</taxon>
        <taxon>Euteleostomi</taxon>
        <taxon>Archelosauria</taxon>
        <taxon>Testudinata</taxon>
        <taxon>Testudines</taxon>
        <taxon>Cryptodira</taxon>
        <taxon>Durocryptodira</taxon>
        <taxon>Americhelydia</taxon>
        <taxon>Chelydroidea</taxon>
        <taxon>Chelydridae</taxon>
        <taxon>Chelydra</taxon>
    </lineage>
</organism>
<dbReference type="InterPro" id="IPR038765">
    <property type="entry name" value="Papain-like_cys_pep_sf"/>
</dbReference>
<dbReference type="OrthoDB" id="387093at2759"/>
<protein>
    <submittedName>
        <fullName evidence="3">Cathepsin F</fullName>
    </submittedName>
</protein>